<dbReference type="SUPFAM" id="SSF51316">
    <property type="entry name" value="Mss4-like"/>
    <property type="match status" value="1"/>
</dbReference>
<keyword evidence="7" id="KW-1185">Reference proteome</keyword>
<name>A0ABU9RTM7_9BURK</name>
<dbReference type="Pfam" id="PF04828">
    <property type="entry name" value="GFA"/>
    <property type="match status" value="1"/>
</dbReference>
<evidence type="ECO:0000256" key="4">
    <source>
        <dbReference type="ARBA" id="ARBA00023239"/>
    </source>
</evidence>
<dbReference type="Gene3D" id="3.90.1590.10">
    <property type="entry name" value="glutathione-dependent formaldehyde- activating enzyme (gfa)"/>
    <property type="match status" value="1"/>
</dbReference>
<sequence>MEYRKGGCLCGAVRYVLKAEPHAAAVCHCTHCQKQSGSLFSFNLFVSEADYEQQGETRVFEDRGDSGQPSYRHFCGQCGAPVITKVAMMPGQVIVKAGTLDNLDGLPRPQTEIYTDRAVKWLEPFAGARRFPQSP</sequence>
<evidence type="ECO:0000256" key="3">
    <source>
        <dbReference type="ARBA" id="ARBA00022833"/>
    </source>
</evidence>
<keyword evidence="3" id="KW-0862">Zinc</keyword>
<dbReference type="PROSITE" id="PS51891">
    <property type="entry name" value="CENP_V_GFA"/>
    <property type="match status" value="1"/>
</dbReference>
<comment type="caution">
    <text evidence="6">The sequence shown here is derived from an EMBL/GenBank/DDBJ whole genome shotgun (WGS) entry which is preliminary data.</text>
</comment>
<comment type="similarity">
    <text evidence="1">Belongs to the Gfa family.</text>
</comment>
<evidence type="ECO:0000313" key="6">
    <source>
        <dbReference type="EMBL" id="MEM5423408.1"/>
    </source>
</evidence>
<protein>
    <submittedName>
        <fullName evidence="6">GFA family protein</fullName>
    </submittedName>
</protein>
<feature type="domain" description="CENP-V/GFA" evidence="5">
    <location>
        <begin position="4"/>
        <end position="115"/>
    </location>
</feature>
<organism evidence="6 7">
    <name type="scientific">Paraburkholderia ferrariae</name>
    <dbReference type="NCBI Taxonomy" id="386056"/>
    <lineage>
        <taxon>Bacteria</taxon>
        <taxon>Pseudomonadati</taxon>
        <taxon>Pseudomonadota</taxon>
        <taxon>Betaproteobacteria</taxon>
        <taxon>Burkholderiales</taxon>
        <taxon>Burkholderiaceae</taxon>
        <taxon>Paraburkholderia</taxon>
    </lineage>
</organism>
<dbReference type="PANTHER" id="PTHR33337:SF40">
    <property type="entry name" value="CENP-V_GFA DOMAIN-CONTAINING PROTEIN-RELATED"/>
    <property type="match status" value="1"/>
</dbReference>
<evidence type="ECO:0000256" key="1">
    <source>
        <dbReference type="ARBA" id="ARBA00005495"/>
    </source>
</evidence>
<keyword evidence="2" id="KW-0479">Metal-binding</keyword>
<evidence type="ECO:0000259" key="5">
    <source>
        <dbReference type="PROSITE" id="PS51891"/>
    </source>
</evidence>
<evidence type="ECO:0000313" key="7">
    <source>
        <dbReference type="Proteomes" id="UP001489897"/>
    </source>
</evidence>
<dbReference type="InterPro" id="IPR006913">
    <property type="entry name" value="CENP-V/GFA"/>
</dbReference>
<keyword evidence="4" id="KW-0456">Lyase</keyword>
<accession>A0ABU9RTM7</accession>
<proteinExistence type="inferred from homology"/>
<gene>
    <name evidence="6" type="ORF">VSR73_20345</name>
</gene>
<reference evidence="6 7" key="1">
    <citation type="submission" date="2024-01" db="EMBL/GenBank/DDBJ databases">
        <title>The diversity of rhizobia nodulating Mimosa spp. in eleven states of Brazil covering several biomes is determined by host plant, location, and edaphic factors.</title>
        <authorList>
            <person name="Rouws L."/>
            <person name="Barauna A."/>
            <person name="Beukes C."/>
            <person name="De Faria S.M."/>
            <person name="Gross E."/>
            <person name="Dos Reis Junior F.B."/>
            <person name="Simon M."/>
            <person name="Maluk M."/>
            <person name="Odee D.W."/>
            <person name="Kenicer G."/>
            <person name="Young J.P.W."/>
            <person name="Reis V.M."/>
            <person name="Zilli J."/>
            <person name="James E.K."/>
        </authorList>
    </citation>
    <scope>NUCLEOTIDE SEQUENCE [LARGE SCALE GENOMIC DNA]</scope>
    <source>
        <strain evidence="6 7">JPY167</strain>
    </source>
</reference>
<dbReference type="InterPro" id="IPR011057">
    <property type="entry name" value="Mss4-like_sf"/>
</dbReference>
<dbReference type="PANTHER" id="PTHR33337">
    <property type="entry name" value="GFA DOMAIN-CONTAINING PROTEIN"/>
    <property type="match status" value="1"/>
</dbReference>
<dbReference type="Proteomes" id="UP001489897">
    <property type="component" value="Unassembled WGS sequence"/>
</dbReference>
<evidence type="ECO:0000256" key="2">
    <source>
        <dbReference type="ARBA" id="ARBA00022723"/>
    </source>
</evidence>
<dbReference type="RefSeq" id="WP_342948084.1">
    <property type="nucleotide sequence ID" value="NZ_JAYMRV010000006.1"/>
</dbReference>
<dbReference type="EMBL" id="JAYMRV010000006">
    <property type="protein sequence ID" value="MEM5423408.1"/>
    <property type="molecule type" value="Genomic_DNA"/>
</dbReference>